<sequence>MAKIKLDDEIVKIKGVTKIVLLRFESVPLASFFVSTRGCIIDKSLLEIFHAVLSVVGTIVDLTRGRFFGIYVTKLTTDQLVNGSSCGGIDMVIKDLDLEPKDVIMEFCSPSRWKELSKKTSSKILPCGDESCWKMYQRFLMREKAAMQQNPMLKLTGVSIDEEEKSDKDDDDRSIDIEETDDERTDSENGYQAMTDADRNVAKKVEEEKGEEEEKQANDDQSQEDQVDDAVVGTLVTMSRKGKPEVSRSIIPLPPTTTTPTPFTTPLPTRPISTPLVTPLLPATKILDALIPPSKALNDVLQRVSTLEKDVKELKQAHFIVIVESIKSQVPTAVNEYIKSSLGDSLQRKHDDQDEDPTAGSDRGKEKKRPRKDTQPSKKSSTSKKSSKGITPSKTSKSEQLDSEVVPKIDNAPRNNWFKQPPRTPTPDPEWNKCQVVNDQPKQTWFNDLISVEKDPLTFDKLIATPIDFFKFEMNRHLTVAIEYFFNNDLKYLKSSNLERKYTTSITKMKAAWYELVGIEDMIPKLWSVTKVGYDQDAECGIKH</sequence>
<organism evidence="2">
    <name type="scientific">Tanacetum cinerariifolium</name>
    <name type="common">Dalmatian daisy</name>
    <name type="synonym">Chrysanthemum cinerariifolium</name>
    <dbReference type="NCBI Taxonomy" id="118510"/>
    <lineage>
        <taxon>Eukaryota</taxon>
        <taxon>Viridiplantae</taxon>
        <taxon>Streptophyta</taxon>
        <taxon>Embryophyta</taxon>
        <taxon>Tracheophyta</taxon>
        <taxon>Spermatophyta</taxon>
        <taxon>Magnoliopsida</taxon>
        <taxon>eudicotyledons</taxon>
        <taxon>Gunneridae</taxon>
        <taxon>Pentapetalae</taxon>
        <taxon>asterids</taxon>
        <taxon>campanulids</taxon>
        <taxon>Asterales</taxon>
        <taxon>Asteraceae</taxon>
        <taxon>Asteroideae</taxon>
        <taxon>Anthemideae</taxon>
        <taxon>Anthemidinae</taxon>
        <taxon>Tanacetum</taxon>
    </lineage>
</organism>
<feature type="compositionally biased region" description="Acidic residues" evidence="1">
    <location>
        <begin position="160"/>
        <end position="185"/>
    </location>
</feature>
<evidence type="ECO:0000313" key="2">
    <source>
        <dbReference type="EMBL" id="GEU35595.1"/>
    </source>
</evidence>
<dbReference type="EMBL" id="BKCJ010000708">
    <property type="protein sequence ID" value="GEU35595.1"/>
    <property type="molecule type" value="Genomic_DNA"/>
</dbReference>
<gene>
    <name evidence="2" type="ORF">Tci_007573</name>
</gene>
<accession>A0A6L2JI80</accession>
<feature type="region of interest" description="Disordered" evidence="1">
    <location>
        <begin position="243"/>
        <end position="270"/>
    </location>
</feature>
<protein>
    <submittedName>
        <fullName evidence="2">Uncharacterized protein</fullName>
    </submittedName>
</protein>
<feature type="region of interest" description="Disordered" evidence="1">
    <location>
        <begin position="341"/>
        <end position="432"/>
    </location>
</feature>
<reference evidence="2" key="1">
    <citation type="journal article" date="2019" name="Sci. Rep.">
        <title>Draft genome of Tanacetum cinerariifolium, the natural source of mosquito coil.</title>
        <authorList>
            <person name="Yamashiro T."/>
            <person name="Shiraishi A."/>
            <person name="Satake H."/>
            <person name="Nakayama K."/>
        </authorList>
    </citation>
    <scope>NUCLEOTIDE SEQUENCE</scope>
</reference>
<dbReference type="AlphaFoldDB" id="A0A6L2JI80"/>
<feature type="region of interest" description="Disordered" evidence="1">
    <location>
        <begin position="156"/>
        <end position="227"/>
    </location>
</feature>
<comment type="caution">
    <text evidence="2">The sequence shown here is derived from an EMBL/GenBank/DDBJ whole genome shotgun (WGS) entry which is preliminary data.</text>
</comment>
<evidence type="ECO:0000256" key="1">
    <source>
        <dbReference type="SAM" id="MobiDB-lite"/>
    </source>
</evidence>
<proteinExistence type="predicted"/>
<feature type="compositionally biased region" description="Pro residues" evidence="1">
    <location>
        <begin position="252"/>
        <end position="269"/>
    </location>
</feature>
<feature type="compositionally biased region" description="Basic and acidic residues" evidence="1">
    <location>
        <begin position="196"/>
        <end position="207"/>
    </location>
</feature>
<name>A0A6L2JI80_TANCI</name>